<dbReference type="Pfam" id="PF02361">
    <property type="entry name" value="CbiQ"/>
    <property type="match status" value="1"/>
</dbReference>
<dbReference type="GO" id="GO:0005886">
    <property type="term" value="C:plasma membrane"/>
    <property type="evidence" value="ECO:0007669"/>
    <property type="project" value="UniProtKB-ARBA"/>
</dbReference>
<evidence type="ECO:0000256" key="5">
    <source>
        <dbReference type="SAM" id="Phobius"/>
    </source>
</evidence>
<dbReference type="PANTHER" id="PTHR33514">
    <property type="entry name" value="PROTEIN ABCI12, CHLOROPLASTIC"/>
    <property type="match status" value="1"/>
</dbReference>
<evidence type="ECO:0000256" key="3">
    <source>
        <dbReference type="ARBA" id="ARBA00022989"/>
    </source>
</evidence>
<comment type="caution">
    <text evidence="6">The sequence shown here is derived from an EMBL/GenBank/DDBJ whole genome shotgun (WGS) entry which is preliminary data.</text>
</comment>
<keyword evidence="2 5" id="KW-0812">Transmembrane</keyword>
<evidence type="ECO:0000256" key="4">
    <source>
        <dbReference type="ARBA" id="ARBA00023136"/>
    </source>
</evidence>
<gene>
    <name evidence="6" type="ORF">J40TS1_06350</name>
</gene>
<evidence type="ECO:0000256" key="1">
    <source>
        <dbReference type="ARBA" id="ARBA00004141"/>
    </source>
</evidence>
<dbReference type="AlphaFoldDB" id="A0A920CX73"/>
<comment type="subcellular location">
    <subcellularLocation>
        <location evidence="1">Membrane</location>
        <topology evidence="1">Multi-pass membrane protein</topology>
    </subcellularLocation>
</comment>
<proteinExistence type="predicted"/>
<keyword evidence="3 5" id="KW-1133">Transmembrane helix</keyword>
<feature type="transmembrane region" description="Helical" evidence="5">
    <location>
        <begin position="44"/>
        <end position="62"/>
    </location>
</feature>
<feature type="transmembrane region" description="Helical" evidence="5">
    <location>
        <begin position="109"/>
        <end position="130"/>
    </location>
</feature>
<evidence type="ECO:0000313" key="6">
    <source>
        <dbReference type="EMBL" id="GIP14993.1"/>
    </source>
</evidence>
<dbReference type="InterPro" id="IPR003339">
    <property type="entry name" value="ABC/ECF_trnsptr_transmembrane"/>
</dbReference>
<dbReference type="EMBL" id="BOSE01000001">
    <property type="protein sequence ID" value="GIP14993.1"/>
    <property type="molecule type" value="Genomic_DNA"/>
</dbReference>
<dbReference type="PANTHER" id="PTHR33514:SF1">
    <property type="entry name" value="ABC TRANSPORTER PERMEASE"/>
    <property type="match status" value="1"/>
</dbReference>
<accession>A0A920CX73</accession>
<evidence type="ECO:0000256" key="2">
    <source>
        <dbReference type="ARBA" id="ARBA00022692"/>
    </source>
</evidence>
<keyword evidence="7" id="KW-1185">Reference proteome</keyword>
<name>A0A920CX73_9BACL</name>
<evidence type="ECO:0000313" key="7">
    <source>
        <dbReference type="Proteomes" id="UP000683139"/>
    </source>
</evidence>
<feature type="transmembrane region" description="Helical" evidence="5">
    <location>
        <begin position="20"/>
        <end position="37"/>
    </location>
</feature>
<feature type="transmembrane region" description="Helical" evidence="5">
    <location>
        <begin position="237"/>
        <end position="257"/>
    </location>
</feature>
<sequence length="259" mass="29590">MNNVLNWFTPSKQTWLHRCNPSVKFVLLFLMMLYVFFSRTIEIYLMFIVCLSALLWSCSGFPPRKIALLHIPVVISGLSSAISLTLFGRGSSVIWQWWIVKISHESIHSGLMIGTKSILIGVIGLLLLLTSPPVQLIYSLMQQLRLPAKYAYSFLAGLRLIPFMIEEYQLRSNALRIRRVKREKGLRGVYLTIKLYSIPLMAQAIRRAHRIGIAMVAKQFRQQRTYYYVTGFSKNDGFFIGIVVLCMLAAVLGSKLISH</sequence>
<dbReference type="CDD" id="cd16914">
    <property type="entry name" value="EcfT"/>
    <property type="match status" value="1"/>
</dbReference>
<keyword evidence="4 5" id="KW-0472">Membrane</keyword>
<protein>
    <submittedName>
        <fullName evidence="6">Cobalt ABC transporter permease</fullName>
    </submittedName>
</protein>
<reference evidence="6" key="1">
    <citation type="submission" date="2021-03" db="EMBL/GenBank/DDBJ databases">
        <title>Antimicrobial resistance genes in bacteria isolated from Japanese honey, and their potential for conferring macrolide and lincosamide resistance in the American foulbrood pathogen Paenibacillus larvae.</title>
        <authorList>
            <person name="Okamoto M."/>
            <person name="Kumagai M."/>
            <person name="Kanamori H."/>
            <person name="Takamatsu D."/>
        </authorList>
    </citation>
    <scope>NUCLEOTIDE SEQUENCE</scope>
    <source>
        <strain evidence="6">J40TS1</strain>
    </source>
</reference>
<feature type="transmembrane region" description="Helical" evidence="5">
    <location>
        <begin position="68"/>
        <end position="88"/>
    </location>
</feature>
<organism evidence="6 7">
    <name type="scientific">Paenibacillus montaniterrae</name>
    <dbReference type="NCBI Taxonomy" id="429341"/>
    <lineage>
        <taxon>Bacteria</taxon>
        <taxon>Bacillati</taxon>
        <taxon>Bacillota</taxon>
        <taxon>Bacilli</taxon>
        <taxon>Bacillales</taxon>
        <taxon>Paenibacillaceae</taxon>
        <taxon>Paenibacillus</taxon>
    </lineage>
</organism>
<dbReference type="RefSeq" id="WP_213513161.1">
    <property type="nucleotide sequence ID" value="NZ_BOSE01000001.1"/>
</dbReference>
<feature type="transmembrane region" description="Helical" evidence="5">
    <location>
        <begin position="188"/>
        <end position="205"/>
    </location>
</feature>
<dbReference type="Proteomes" id="UP000683139">
    <property type="component" value="Unassembled WGS sequence"/>
</dbReference>